<name>A0ABS3Z2Z1_9BACT</name>
<sequence length="242" mass="27052">MNSITKQLFRFPLLIWLALLPLISFETHSSRPVTIIFKHKMGDRELQLFNETYTNPFGEPIIITRFKYYISHLSIAGSDQKETALSDKTFLIDESDPHSKTLVFTTPVTAPQSLSFVIGVDSVLNISGVQTGSLDPLNGMFWTWNSGYIFARLEGKSDSSHAPAHLVNWDAGGFRPPYNASRKIKLDLLNTTSPVITIEADLVKWFNATHAIHIAQSPLCHQPGRLAMQLADNYSTMFSVAP</sequence>
<evidence type="ECO:0000313" key="3">
    <source>
        <dbReference type="Proteomes" id="UP000677244"/>
    </source>
</evidence>
<dbReference type="Proteomes" id="UP000677244">
    <property type="component" value="Unassembled WGS sequence"/>
</dbReference>
<dbReference type="Pfam" id="PF20243">
    <property type="entry name" value="MbnP"/>
    <property type="match status" value="1"/>
</dbReference>
<dbReference type="RefSeq" id="WP_209143197.1">
    <property type="nucleotide sequence ID" value="NZ_JAGHKO010000014.1"/>
</dbReference>
<organism evidence="2 3">
    <name type="scientific">Niastella soli</name>
    <dbReference type="NCBI Taxonomy" id="2821487"/>
    <lineage>
        <taxon>Bacteria</taxon>
        <taxon>Pseudomonadati</taxon>
        <taxon>Bacteroidota</taxon>
        <taxon>Chitinophagia</taxon>
        <taxon>Chitinophagales</taxon>
        <taxon>Chitinophagaceae</taxon>
        <taxon>Niastella</taxon>
    </lineage>
</organism>
<accession>A0ABS3Z2Z1</accession>
<feature type="domain" description="Copper-binding protein MbnP-like" evidence="1">
    <location>
        <begin position="31"/>
        <end position="221"/>
    </location>
</feature>
<proteinExistence type="predicted"/>
<dbReference type="InterPro" id="IPR046863">
    <property type="entry name" value="MbnP-like_dom"/>
</dbReference>
<evidence type="ECO:0000259" key="1">
    <source>
        <dbReference type="Pfam" id="PF20243"/>
    </source>
</evidence>
<gene>
    <name evidence="2" type="ORF">J7I42_29825</name>
</gene>
<evidence type="ECO:0000313" key="2">
    <source>
        <dbReference type="EMBL" id="MBO9204524.1"/>
    </source>
</evidence>
<dbReference type="EMBL" id="JAGHKO010000014">
    <property type="protein sequence ID" value="MBO9204524.1"/>
    <property type="molecule type" value="Genomic_DNA"/>
</dbReference>
<keyword evidence="3" id="KW-1185">Reference proteome</keyword>
<comment type="caution">
    <text evidence="2">The sequence shown here is derived from an EMBL/GenBank/DDBJ whole genome shotgun (WGS) entry which is preliminary data.</text>
</comment>
<protein>
    <recommendedName>
        <fullName evidence="1">Copper-binding protein MbnP-like domain-containing protein</fullName>
    </recommendedName>
</protein>
<reference evidence="2 3" key="1">
    <citation type="submission" date="2021-03" db="EMBL/GenBank/DDBJ databases">
        <title>Assistant Professor.</title>
        <authorList>
            <person name="Huq M.A."/>
        </authorList>
    </citation>
    <scope>NUCLEOTIDE SEQUENCE [LARGE SCALE GENOMIC DNA]</scope>
    <source>
        <strain evidence="2 3">MAH-29</strain>
    </source>
</reference>